<keyword evidence="2" id="KW-1185">Reference proteome</keyword>
<organism evidence="1 2">
    <name type="scientific">Deinococcus antarcticus</name>
    <dbReference type="NCBI Taxonomy" id="1298767"/>
    <lineage>
        <taxon>Bacteria</taxon>
        <taxon>Thermotogati</taxon>
        <taxon>Deinococcota</taxon>
        <taxon>Deinococci</taxon>
        <taxon>Deinococcales</taxon>
        <taxon>Deinococcaceae</taxon>
        <taxon>Deinococcus</taxon>
    </lineage>
</organism>
<evidence type="ECO:0000313" key="1">
    <source>
        <dbReference type="EMBL" id="MFC3862817.1"/>
    </source>
</evidence>
<dbReference type="Gene3D" id="3.90.1150.10">
    <property type="entry name" value="Aspartate Aminotransferase, domain 1"/>
    <property type="match status" value="1"/>
</dbReference>
<reference evidence="2" key="1">
    <citation type="journal article" date="2019" name="Int. J. Syst. Evol. Microbiol.">
        <title>The Global Catalogue of Microorganisms (GCM) 10K type strain sequencing project: providing services to taxonomists for standard genome sequencing and annotation.</title>
        <authorList>
            <consortium name="The Broad Institute Genomics Platform"/>
            <consortium name="The Broad Institute Genome Sequencing Center for Infectious Disease"/>
            <person name="Wu L."/>
            <person name="Ma J."/>
        </authorList>
    </citation>
    <scope>NUCLEOTIDE SEQUENCE [LARGE SCALE GENOMIC DNA]</scope>
    <source>
        <strain evidence="2">CCTCC AB 2013263</strain>
    </source>
</reference>
<gene>
    <name evidence="1" type="ORF">ACFOPQ_18800</name>
</gene>
<comment type="caution">
    <text evidence="1">The sequence shown here is derived from an EMBL/GenBank/DDBJ whole genome shotgun (WGS) entry which is preliminary data.</text>
</comment>
<protein>
    <submittedName>
        <fullName evidence="1">Uncharacterized protein</fullName>
    </submittedName>
</protein>
<proteinExistence type="predicted"/>
<accession>A0ABV8AEY3</accession>
<sequence length="41" mass="4552">MQPLSYLGLYRDLGLYPEGVVRASIAHYTSEEDIGRLLALA</sequence>
<dbReference type="Proteomes" id="UP001595748">
    <property type="component" value="Unassembled WGS sequence"/>
</dbReference>
<name>A0ABV8AEY3_9DEIO</name>
<dbReference type="RefSeq" id="WP_380080753.1">
    <property type="nucleotide sequence ID" value="NZ_JBHRZF010000216.1"/>
</dbReference>
<dbReference type="EMBL" id="JBHRZF010000216">
    <property type="protein sequence ID" value="MFC3862817.1"/>
    <property type="molecule type" value="Genomic_DNA"/>
</dbReference>
<evidence type="ECO:0000313" key="2">
    <source>
        <dbReference type="Proteomes" id="UP001595748"/>
    </source>
</evidence>
<dbReference type="InterPro" id="IPR015422">
    <property type="entry name" value="PyrdxlP-dep_Trfase_small"/>
</dbReference>